<feature type="non-terminal residue" evidence="1">
    <location>
        <position position="1"/>
    </location>
</feature>
<dbReference type="EMBL" id="CM056744">
    <property type="protein sequence ID" value="KAJ8667343.1"/>
    <property type="molecule type" value="Genomic_DNA"/>
</dbReference>
<evidence type="ECO:0000313" key="1">
    <source>
        <dbReference type="EMBL" id="KAJ8667343.1"/>
    </source>
</evidence>
<gene>
    <name evidence="1" type="ORF">QAD02_009005</name>
</gene>
<sequence length="174" mass="19948">EDLIPTWEVICHLLDQLERVSPEFKESIEHTIATSSSHSLSADTVEQQCEAGPSRSRFSEDVQYHSLWVEMKRLMTRLLEDKVKLNNLRLKIQEIHLVRRIVMESVGECMDNFSRSASLEQATSPCLEEIEQSLNGIMSVEEKFEGLLVELVHYKIHLETNAMSSPTFDTRLGS</sequence>
<name>A0ACC2N8C0_9HYME</name>
<feature type="non-terminal residue" evidence="1">
    <location>
        <position position="174"/>
    </location>
</feature>
<proteinExistence type="predicted"/>
<dbReference type="Proteomes" id="UP001239111">
    <property type="component" value="Chromosome 4"/>
</dbReference>
<comment type="caution">
    <text evidence="1">The sequence shown here is derived from an EMBL/GenBank/DDBJ whole genome shotgun (WGS) entry which is preliminary data.</text>
</comment>
<keyword evidence="2" id="KW-1185">Reference proteome</keyword>
<organism evidence="1 2">
    <name type="scientific">Eretmocerus hayati</name>
    <dbReference type="NCBI Taxonomy" id="131215"/>
    <lineage>
        <taxon>Eukaryota</taxon>
        <taxon>Metazoa</taxon>
        <taxon>Ecdysozoa</taxon>
        <taxon>Arthropoda</taxon>
        <taxon>Hexapoda</taxon>
        <taxon>Insecta</taxon>
        <taxon>Pterygota</taxon>
        <taxon>Neoptera</taxon>
        <taxon>Endopterygota</taxon>
        <taxon>Hymenoptera</taxon>
        <taxon>Apocrita</taxon>
        <taxon>Proctotrupomorpha</taxon>
        <taxon>Chalcidoidea</taxon>
        <taxon>Aphelinidae</taxon>
        <taxon>Aphelininae</taxon>
        <taxon>Eretmocerus</taxon>
    </lineage>
</organism>
<accession>A0ACC2N8C0</accession>
<reference evidence="1" key="1">
    <citation type="submission" date="2023-04" db="EMBL/GenBank/DDBJ databases">
        <title>A chromosome-level genome assembly of the parasitoid wasp Eretmocerus hayati.</title>
        <authorList>
            <person name="Zhong Y."/>
            <person name="Liu S."/>
            <person name="Liu Y."/>
        </authorList>
    </citation>
    <scope>NUCLEOTIDE SEQUENCE</scope>
    <source>
        <strain evidence="1">ZJU_SS_LIU_2023</strain>
    </source>
</reference>
<protein>
    <submittedName>
        <fullName evidence="1">Uncharacterized protein</fullName>
    </submittedName>
</protein>
<evidence type="ECO:0000313" key="2">
    <source>
        <dbReference type="Proteomes" id="UP001239111"/>
    </source>
</evidence>